<dbReference type="SUPFAM" id="SSF88946">
    <property type="entry name" value="Sigma2 domain of RNA polymerase sigma factors"/>
    <property type="match status" value="1"/>
</dbReference>
<feature type="domain" description="RNA polymerase sigma-70 region 2" evidence="5">
    <location>
        <begin position="24"/>
        <end position="90"/>
    </location>
</feature>
<dbReference type="InterPro" id="IPR039425">
    <property type="entry name" value="RNA_pol_sigma-70-like"/>
</dbReference>
<reference evidence="7 8" key="1">
    <citation type="journal article" date="2015" name="Nature">
        <title>rRNA introns, odd ribosomes, and small enigmatic genomes across a large radiation of phyla.</title>
        <authorList>
            <person name="Brown C.T."/>
            <person name="Hug L.A."/>
            <person name="Thomas B.C."/>
            <person name="Sharon I."/>
            <person name="Castelle C.J."/>
            <person name="Singh A."/>
            <person name="Wilkins M.J."/>
            <person name="Williams K.H."/>
            <person name="Banfield J.F."/>
        </authorList>
    </citation>
    <scope>NUCLEOTIDE SEQUENCE [LARGE SCALE GENOMIC DNA]</scope>
</reference>
<evidence type="ECO:0000259" key="5">
    <source>
        <dbReference type="Pfam" id="PF04542"/>
    </source>
</evidence>
<dbReference type="PANTHER" id="PTHR43133">
    <property type="entry name" value="RNA POLYMERASE ECF-TYPE SIGMA FACTO"/>
    <property type="match status" value="1"/>
</dbReference>
<dbReference type="CDD" id="cd06171">
    <property type="entry name" value="Sigma70_r4"/>
    <property type="match status" value="1"/>
</dbReference>
<dbReference type="NCBIfam" id="TIGR02937">
    <property type="entry name" value="sigma70-ECF"/>
    <property type="match status" value="1"/>
</dbReference>
<gene>
    <name evidence="7" type="ORF">UT63_C0083G0005</name>
</gene>
<protein>
    <submittedName>
        <fullName evidence="7">RNA polymerase sigma factor RpoE</fullName>
    </submittedName>
</protein>
<dbReference type="InterPro" id="IPR036388">
    <property type="entry name" value="WH-like_DNA-bd_sf"/>
</dbReference>
<dbReference type="InterPro" id="IPR014284">
    <property type="entry name" value="RNA_pol_sigma-70_dom"/>
</dbReference>
<dbReference type="GO" id="GO:0003677">
    <property type="term" value="F:DNA binding"/>
    <property type="evidence" value="ECO:0007669"/>
    <property type="project" value="InterPro"/>
</dbReference>
<dbReference type="EMBL" id="LBXN01000083">
    <property type="protein sequence ID" value="KKR31095.1"/>
    <property type="molecule type" value="Genomic_DNA"/>
</dbReference>
<dbReference type="Gene3D" id="1.10.10.10">
    <property type="entry name" value="Winged helix-like DNA-binding domain superfamily/Winged helix DNA-binding domain"/>
    <property type="match status" value="1"/>
</dbReference>
<evidence type="ECO:0000256" key="4">
    <source>
        <dbReference type="ARBA" id="ARBA00023163"/>
    </source>
</evidence>
<dbReference type="PANTHER" id="PTHR43133:SF51">
    <property type="entry name" value="RNA POLYMERASE SIGMA FACTOR"/>
    <property type="match status" value="1"/>
</dbReference>
<dbReference type="GO" id="GO:0006352">
    <property type="term" value="P:DNA-templated transcription initiation"/>
    <property type="evidence" value="ECO:0007669"/>
    <property type="project" value="InterPro"/>
</dbReference>
<dbReference type="Proteomes" id="UP000034539">
    <property type="component" value="Unassembled WGS sequence"/>
</dbReference>
<proteinExistence type="inferred from homology"/>
<dbReference type="InterPro" id="IPR013325">
    <property type="entry name" value="RNA_pol_sigma_r2"/>
</dbReference>
<evidence type="ECO:0000259" key="6">
    <source>
        <dbReference type="Pfam" id="PF08281"/>
    </source>
</evidence>
<dbReference type="Pfam" id="PF08281">
    <property type="entry name" value="Sigma70_r4_2"/>
    <property type="match status" value="1"/>
</dbReference>
<evidence type="ECO:0000256" key="1">
    <source>
        <dbReference type="ARBA" id="ARBA00010641"/>
    </source>
</evidence>
<sequence length="184" mass="21803">MMKDTDKYLIKAVQEGNILSYEILVKKYQGKLISFVKKYVWNEKDAEEIVQDTFFSIYRNIEKVDIERKFSSYLFTAAKNTSVSFLRTNKLETRLNEQSVSQKHDIVDGMEKEETKKEIKMALSSINPKYSKPLSLYFFYELSYQEISIKLKIPLNTVRTYIRRGKMEMKQKLDKATFDNNLNI</sequence>
<name>A0A0G0S8P1_9BACT</name>
<feature type="domain" description="RNA polymerase sigma factor 70 region 4 type 2" evidence="6">
    <location>
        <begin position="118"/>
        <end position="168"/>
    </location>
</feature>
<keyword evidence="4" id="KW-0804">Transcription</keyword>
<dbReference type="Gene3D" id="1.10.1740.10">
    <property type="match status" value="1"/>
</dbReference>
<evidence type="ECO:0000256" key="2">
    <source>
        <dbReference type="ARBA" id="ARBA00023015"/>
    </source>
</evidence>
<dbReference type="AlphaFoldDB" id="A0A0G0S8P1"/>
<organism evidence="7 8">
    <name type="scientific">Candidatus Gottesmanbacteria bacterium GW2011_GWC2_39_8</name>
    <dbReference type="NCBI Taxonomy" id="1618450"/>
    <lineage>
        <taxon>Bacteria</taxon>
        <taxon>Candidatus Gottesmaniibacteriota</taxon>
    </lineage>
</organism>
<keyword evidence="3" id="KW-0731">Sigma factor</keyword>
<comment type="caution">
    <text evidence="7">The sequence shown here is derived from an EMBL/GenBank/DDBJ whole genome shotgun (WGS) entry which is preliminary data.</text>
</comment>
<evidence type="ECO:0000256" key="3">
    <source>
        <dbReference type="ARBA" id="ARBA00023082"/>
    </source>
</evidence>
<comment type="similarity">
    <text evidence="1">Belongs to the sigma-70 factor family. ECF subfamily.</text>
</comment>
<accession>A0A0G0S8P1</accession>
<keyword evidence="2" id="KW-0805">Transcription regulation</keyword>
<evidence type="ECO:0000313" key="8">
    <source>
        <dbReference type="Proteomes" id="UP000034539"/>
    </source>
</evidence>
<dbReference type="GO" id="GO:0016987">
    <property type="term" value="F:sigma factor activity"/>
    <property type="evidence" value="ECO:0007669"/>
    <property type="project" value="UniProtKB-KW"/>
</dbReference>
<dbReference type="SUPFAM" id="SSF88659">
    <property type="entry name" value="Sigma3 and sigma4 domains of RNA polymerase sigma factors"/>
    <property type="match status" value="1"/>
</dbReference>
<dbReference type="InterPro" id="IPR013324">
    <property type="entry name" value="RNA_pol_sigma_r3/r4-like"/>
</dbReference>
<dbReference type="InterPro" id="IPR013249">
    <property type="entry name" value="RNA_pol_sigma70_r4_t2"/>
</dbReference>
<dbReference type="Pfam" id="PF04542">
    <property type="entry name" value="Sigma70_r2"/>
    <property type="match status" value="1"/>
</dbReference>
<dbReference type="InterPro" id="IPR007627">
    <property type="entry name" value="RNA_pol_sigma70_r2"/>
</dbReference>
<evidence type="ECO:0000313" key="7">
    <source>
        <dbReference type="EMBL" id="KKR31095.1"/>
    </source>
</evidence>